<evidence type="ECO:0000313" key="4">
    <source>
        <dbReference type="Proteomes" id="UP001159364"/>
    </source>
</evidence>
<feature type="compositionally biased region" description="Basic and acidic residues" evidence="1">
    <location>
        <begin position="170"/>
        <end position="186"/>
    </location>
</feature>
<dbReference type="CDD" id="cd04051">
    <property type="entry name" value="C2_SRC2_like"/>
    <property type="match status" value="1"/>
</dbReference>
<dbReference type="SMART" id="SM00239">
    <property type="entry name" value="C2"/>
    <property type="match status" value="1"/>
</dbReference>
<dbReference type="PANTHER" id="PTHR32246:SF103">
    <property type="entry name" value="CALCIUM-DEPENDENT LIPID-BINDING (CALB DOMAIN) FAMILY PROTEIN"/>
    <property type="match status" value="1"/>
</dbReference>
<evidence type="ECO:0000259" key="2">
    <source>
        <dbReference type="PROSITE" id="PS50004"/>
    </source>
</evidence>
<gene>
    <name evidence="3" type="ORF">K2173_015298</name>
</gene>
<feature type="compositionally biased region" description="Basic and acidic residues" evidence="1">
    <location>
        <begin position="298"/>
        <end position="312"/>
    </location>
</feature>
<dbReference type="InterPro" id="IPR044750">
    <property type="entry name" value="C2_SRC2/BAP"/>
</dbReference>
<dbReference type="AlphaFoldDB" id="A0AAV8T1I9"/>
<proteinExistence type="predicted"/>
<feature type="region of interest" description="Disordered" evidence="1">
    <location>
        <begin position="298"/>
        <end position="320"/>
    </location>
</feature>
<feature type="domain" description="C2" evidence="2">
    <location>
        <begin position="1"/>
        <end position="112"/>
    </location>
</feature>
<dbReference type="EMBL" id="JAIWQS010000007">
    <property type="protein sequence ID" value="KAJ8760631.1"/>
    <property type="molecule type" value="Genomic_DNA"/>
</dbReference>
<dbReference type="Gene3D" id="2.60.40.150">
    <property type="entry name" value="C2 domain"/>
    <property type="match status" value="1"/>
</dbReference>
<evidence type="ECO:0000256" key="1">
    <source>
        <dbReference type="SAM" id="MobiDB-lite"/>
    </source>
</evidence>
<protein>
    <recommendedName>
        <fullName evidence="2">C2 domain-containing protein</fullName>
    </recommendedName>
</protein>
<feature type="region of interest" description="Disordered" evidence="1">
    <location>
        <begin position="170"/>
        <end position="197"/>
    </location>
</feature>
<dbReference type="SUPFAM" id="SSF49562">
    <property type="entry name" value="C2 domain (Calcium/lipid-binding domain, CaLB)"/>
    <property type="match status" value="1"/>
</dbReference>
<accession>A0AAV8T1I9</accession>
<evidence type="ECO:0000313" key="3">
    <source>
        <dbReference type="EMBL" id="KAJ8760631.1"/>
    </source>
</evidence>
<organism evidence="3 4">
    <name type="scientific">Erythroxylum novogranatense</name>
    <dbReference type="NCBI Taxonomy" id="1862640"/>
    <lineage>
        <taxon>Eukaryota</taxon>
        <taxon>Viridiplantae</taxon>
        <taxon>Streptophyta</taxon>
        <taxon>Embryophyta</taxon>
        <taxon>Tracheophyta</taxon>
        <taxon>Spermatophyta</taxon>
        <taxon>Magnoliopsida</taxon>
        <taxon>eudicotyledons</taxon>
        <taxon>Gunneridae</taxon>
        <taxon>Pentapetalae</taxon>
        <taxon>rosids</taxon>
        <taxon>fabids</taxon>
        <taxon>Malpighiales</taxon>
        <taxon>Erythroxylaceae</taxon>
        <taxon>Erythroxylum</taxon>
    </lineage>
</organism>
<dbReference type="Proteomes" id="UP001159364">
    <property type="component" value="Linkage Group LG07"/>
</dbReference>
<dbReference type="InterPro" id="IPR000008">
    <property type="entry name" value="C2_dom"/>
</dbReference>
<comment type="caution">
    <text evidence="3">The sequence shown here is derived from an EMBL/GenBank/DDBJ whole genome shotgun (WGS) entry which is preliminary data.</text>
</comment>
<dbReference type="InterPro" id="IPR035892">
    <property type="entry name" value="C2_domain_sf"/>
</dbReference>
<dbReference type="GO" id="GO:0006952">
    <property type="term" value="P:defense response"/>
    <property type="evidence" value="ECO:0007669"/>
    <property type="project" value="InterPro"/>
</dbReference>
<dbReference type="PANTHER" id="PTHR32246">
    <property type="entry name" value="INGRESSION PROTEIN FIC1"/>
    <property type="match status" value="1"/>
</dbReference>
<keyword evidence="4" id="KW-1185">Reference proteome</keyword>
<reference evidence="3 4" key="1">
    <citation type="submission" date="2021-09" db="EMBL/GenBank/DDBJ databases">
        <title>Genomic insights and catalytic innovation underlie evolution of tropane alkaloids biosynthesis.</title>
        <authorList>
            <person name="Wang Y.-J."/>
            <person name="Tian T."/>
            <person name="Huang J.-P."/>
            <person name="Huang S.-X."/>
        </authorList>
    </citation>
    <scope>NUCLEOTIDE SEQUENCE [LARGE SCALE GENOMIC DNA]</scope>
    <source>
        <strain evidence="3">KIB-2018</strain>
        <tissue evidence="3">Leaf</tissue>
    </source>
</reference>
<sequence length="368" mass="40587">MPCDGRPFHLLEINVISAQDLAPVSKSMRAYAVVWLHQERKLTTKVDQRGHVSPHWNEKFVFRVDDTFLNADSSAIMIEIYAAAWLRDVQIGTVRVLVRNLFPSHNNSSKMHFVSLQIRRPSGRPQGILKMGVQIVENTMRSMPMLTELSASAIGFEELISAKKNDKQGMKKKIDQLRRSKSDRTEMTTQTDDYGVNGRGRRGCSVVGGGSLISSILKLHNKENDNGNGGNCNGSMVNGSLCSDVGPSASVVAAAIAKGLIQTPGNADGAGSSILDDWTENDSVEGLRTKLERWRAELSSDKDRDNGQEHSKSSRQRRNRMRTDGRGLFSCFSNVFGIEISITCGKGRKKKRYGNGKVYHLGSVSSQS</sequence>
<dbReference type="PROSITE" id="PS50004">
    <property type="entry name" value="C2"/>
    <property type="match status" value="1"/>
</dbReference>
<name>A0AAV8T1I9_9ROSI</name>
<dbReference type="Pfam" id="PF00168">
    <property type="entry name" value="C2"/>
    <property type="match status" value="1"/>
</dbReference>